<proteinExistence type="predicted"/>
<dbReference type="InterPro" id="IPR016024">
    <property type="entry name" value="ARM-type_fold"/>
</dbReference>
<dbReference type="Gene3D" id="1.25.10.10">
    <property type="entry name" value="Leucine-rich Repeat Variant"/>
    <property type="match status" value="2"/>
</dbReference>
<feature type="region of interest" description="Disordered" evidence="1">
    <location>
        <begin position="1298"/>
        <end position="1336"/>
    </location>
</feature>
<dbReference type="InterPro" id="IPR052623">
    <property type="entry name" value="DAAF5"/>
</dbReference>
<feature type="region of interest" description="Disordered" evidence="1">
    <location>
        <begin position="1501"/>
        <end position="1567"/>
    </location>
</feature>
<feature type="region of interest" description="Disordered" evidence="1">
    <location>
        <begin position="1417"/>
        <end position="1449"/>
    </location>
</feature>
<keyword evidence="4" id="KW-1185">Reference proteome</keyword>
<feature type="region of interest" description="Disordered" evidence="1">
    <location>
        <begin position="746"/>
        <end position="775"/>
    </location>
</feature>
<feature type="domain" description="Dynein axonemal assembly factor 5 TPR repeats" evidence="2">
    <location>
        <begin position="308"/>
        <end position="457"/>
    </location>
</feature>
<dbReference type="PANTHER" id="PTHR16216:SF2">
    <property type="entry name" value="DYNEIN AXONEMAL ASSEMBLY FACTOR 5"/>
    <property type="match status" value="1"/>
</dbReference>
<feature type="region of interest" description="Disordered" evidence="1">
    <location>
        <begin position="52"/>
        <end position="100"/>
    </location>
</feature>
<dbReference type="Proteomes" id="UP000557509">
    <property type="component" value="Unassembled WGS sequence"/>
</dbReference>
<feature type="region of interest" description="Disordered" evidence="1">
    <location>
        <begin position="487"/>
        <end position="519"/>
    </location>
</feature>
<feature type="compositionally biased region" description="Basic and acidic residues" evidence="1">
    <location>
        <begin position="887"/>
        <end position="915"/>
    </location>
</feature>
<feature type="compositionally biased region" description="Basic and acidic residues" evidence="1">
    <location>
        <begin position="281"/>
        <end position="290"/>
    </location>
</feature>
<feature type="compositionally biased region" description="Polar residues" evidence="1">
    <location>
        <begin position="86"/>
        <end position="100"/>
    </location>
</feature>
<dbReference type="Pfam" id="PF25757">
    <property type="entry name" value="TPR_DNAAF5"/>
    <property type="match status" value="1"/>
</dbReference>
<feature type="compositionally biased region" description="Polar residues" evidence="1">
    <location>
        <begin position="1435"/>
        <end position="1445"/>
    </location>
</feature>
<feature type="compositionally biased region" description="Low complexity" evidence="1">
    <location>
        <begin position="55"/>
        <end position="73"/>
    </location>
</feature>
<dbReference type="InterPro" id="IPR057978">
    <property type="entry name" value="TPR_DAAF5"/>
</dbReference>
<organism evidence="3 4">
    <name type="scientific">Toxoplasma gondii</name>
    <dbReference type="NCBI Taxonomy" id="5811"/>
    <lineage>
        <taxon>Eukaryota</taxon>
        <taxon>Sar</taxon>
        <taxon>Alveolata</taxon>
        <taxon>Apicomplexa</taxon>
        <taxon>Conoidasida</taxon>
        <taxon>Coccidia</taxon>
        <taxon>Eucoccidiorida</taxon>
        <taxon>Eimeriorina</taxon>
        <taxon>Sarcocystidae</taxon>
        <taxon>Toxoplasma</taxon>
    </lineage>
</organism>
<dbReference type="InterPro" id="IPR011989">
    <property type="entry name" value="ARM-like"/>
</dbReference>
<evidence type="ECO:0000313" key="3">
    <source>
        <dbReference type="EMBL" id="KAF4645992.1"/>
    </source>
</evidence>
<comment type="caution">
    <text evidence="3">The sequence shown here is derived from an EMBL/GenBank/DDBJ whole genome shotgun (WGS) entry which is preliminary data.</text>
</comment>
<dbReference type="EMBL" id="JAAUHK010000186">
    <property type="protein sequence ID" value="KAF4645992.1"/>
    <property type="molecule type" value="Genomic_DNA"/>
</dbReference>
<gene>
    <name evidence="3" type="ORF">TGRH88_022680</name>
</gene>
<dbReference type="PANTHER" id="PTHR16216">
    <property type="entry name" value="DYNEIN ASSEMBLY FACTOR 5, AXONEMAL"/>
    <property type="match status" value="1"/>
</dbReference>
<evidence type="ECO:0000259" key="2">
    <source>
        <dbReference type="Pfam" id="PF25757"/>
    </source>
</evidence>
<accession>A0A7J6KGQ2</accession>
<feature type="compositionally biased region" description="Low complexity" evidence="1">
    <location>
        <begin position="1301"/>
        <end position="1322"/>
    </location>
</feature>
<feature type="compositionally biased region" description="Basic and acidic residues" evidence="1">
    <location>
        <begin position="1556"/>
        <end position="1567"/>
    </location>
</feature>
<dbReference type="SUPFAM" id="SSF48371">
    <property type="entry name" value="ARM repeat"/>
    <property type="match status" value="1"/>
</dbReference>
<evidence type="ECO:0000313" key="4">
    <source>
        <dbReference type="Proteomes" id="UP000557509"/>
    </source>
</evidence>
<reference evidence="3 4" key="1">
    <citation type="submission" date="2020-03" db="EMBL/GenBank/DDBJ databases">
        <title>Genome sequence of Toxoplasma gondii RH-88 strain.</title>
        <authorList>
            <person name="Lorenzi H.A."/>
            <person name="Venepally P."/>
            <person name="Rozenberg A."/>
            <person name="Sibley D."/>
        </authorList>
    </citation>
    <scope>NUCLEOTIDE SEQUENCE [LARGE SCALE GENOMIC DNA]</scope>
    <source>
        <strain evidence="3 4">RH-88</strain>
    </source>
</reference>
<feature type="region of interest" description="Disordered" evidence="1">
    <location>
        <begin position="873"/>
        <end position="918"/>
    </location>
</feature>
<feature type="region of interest" description="Disordered" evidence="1">
    <location>
        <begin position="228"/>
        <end position="290"/>
    </location>
</feature>
<protein>
    <submittedName>
        <fullName evidence="3">HEAT repeat-containing protein</fullName>
    </submittedName>
</protein>
<name>A0A7J6KGQ2_TOXGO</name>
<evidence type="ECO:0000256" key="1">
    <source>
        <dbReference type="SAM" id="MobiDB-lite"/>
    </source>
</evidence>
<sequence>MALCTHPAAEGFSAVAGLRRQYKRDINCLEDSSRQCSLRALARLSALFQTRNNVSSQSPGSSASGSRSATRTPQQSMISEAECQTAPDNGSKNLLDSVSGTAETGSCSREDLFTFFLTDIYGPCLKLASDSKSDACREAAVNLIRMGIESAADPSDIAVFMSKKRLDFREARRTDAARESGSYASGQALVDSIHSRLSGHPFREPVEEIRGGLLLLLMSILRHSEPSLPRGNPEMHSGSPHDSIWPDNTAEDRNPYPVEGCEDTGVSEDLKHRQQGLNSEDAARKDEREERIPRGWQIRDDCADSLAQCATKALSDHDPHNKQLACRLVVLLAKCIRFDSLSQKTAEKLASTLTLSLRHPQRKVRWHVLDALQYLLSSVLLGCDCLDKVMTSVSSLVEDEVAPAIRYKICAFVGFLFFTLPVRYLQPHMAKLLAFLLACIAAEDDHVKSYGARVLRNIALPCLHQLREAKPSAVEGSRSRRKRYAFAASGGELRQPPEGEDGETNDSSSDSSEELERVEKFQMRAEDRELLETSWTLSGTSSPRFLSELNSLKDIFRERKKAPLPDEGGSETHSSTTEALDQLVLVAGLTSLFAEDTLAWFNDAPRQLYTKRLVEKVTEECQTISDDNFRIRAHAAFQVLSTESALWRFSPEPSRSRRSLRTLKILLELLAPSSLVPRLPEILSYLCRTCEYVDACPFSWANASAESPAGSSWSALLRFMLSLAEGETEQVNKQVLCFLESAALPEEPPGSQRESAGHPPALQRGPPTLSSALSRGKEVQVLSTRLLAETFEDKDISPAPSAMQVYLEVLKEVLSCVESIAILLPPPVWVAVAAKQMQLHPRVVAAYEEASETQSFEDAGCFTSLGSFTTAKRAQTAARHTPFSEETAGKSGEEEESRASREQSRSAADAQERPSRASTASNRLYALLLLGRMLVTVDASKTGARARGEWRERDASFCVDLIGEVLQTALQGDGSAQRDWFETASAATEDARAFFAGNDTVRGSGGASDSKAADAHLAFVAVAAASVVTACRDSCPLRWPRLFAILLRLRVADSVPSRLVDTLDISGHLAPSSPLPLVCMQIHLLSVYSGQAPHNMYCAYLAAFLEADQEPALDGLQGQSLSWEQTEEGLRASETAEEASARNAFTRGVTTGGVASPPIFSSRAAATTCGEAGEGRKTEGERAHAEIQLTLKKTQNSEAQSQLNLDWVPGLLCVLKTQACPDTVAPAVRVDTLALLFELYANPELSSTCLKKYAPFVVGTLLLPNLRWRPGEANAKLRKAALACLAAVMDSLTGSAESEHSAGVAGPSSASCASSSSLSWTEDSSEDGGSEDLMFGIPKLDPQDGFATQTELGAGSPVPLLKPLLPCLLSCLEDDGQPDTRRLTADVLARLFSQLRGSLRSSSFGVSFACTSEAELFPSPPANRRTPPQRRECEQNASSPPSGRSQVVRGRRDRSYVALCSALYVALLQRLDDAREEVRCAAAQAICEMLLLLVEIEGDPEEDAAESRNASSERGEDDPVPSALGRDTCLDGESEGEDSTKGEGSGRLRRVGNNRSRRDATFEKGNE</sequence>
<dbReference type="VEuPathDB" id="ToxoDB:TGME49_207970"/>